<proteinExistence type="predicted"/>
<dbReference type="EMBL" id="KK118102">
    <property type="protein sequence ID" value="KFM72234.1"/>
    <property type="molecule type" value="Genomic_DNA"/>
</dbReference>
<keyword evidence="2" id="KW-1185">Reference proteome</keyword>
<dbReference type="AlphaFoldDB" id="A0A087U4E5"/>
<name>A0A087U4E5_STEMI</name>
<dbReference type="Proteomes" id="UP000054359">
    <property type="component" value="Unassembled WGS sequence"/>
</dbReference>
<dbReference type="OrthoDB" id="10255969at2759"/>
<accession>A0A087U4E5</accession>
<gene>
    <name evidence="1" type="ORF">X975_25842</name>
</gene>
<organism evidence="1 2">
    <name type="scientific">Stegodyphus mimosarum</name>
    <name type="common">African social velvet spider</name>
    <dbReference type="NCBI Taxonomy" id="407821"/>
    <lineage>
        <taxon>Eukaryota</taxon>
        <taxon>Metazoa</taxon>
        <taxon>Ecdysozoa</taxon>
        <taxon>Arthropoda</taxon>
        <taxon>Chelicerata</taxon>
        <taxon>Arachnida</taxon>
        <taxon>Araneae</taxon>
        <taxon>Araneomorphae</taxon>
        <taxon>Entelegynae</taxon>
        <taxon>Eresoidea</taxon>
        <taxon>Eresidae</taxon>
        <taxon>Stegodyphus</taxon>
    </lineage>
</organism>
<reference evidence="1 2" key="1">
    <citation type="submission" date="2013-11" db="EMBL/GenBank/DDBJ databases">
        <title>Genome sequencing of Stegodyphus mimosarum.</title>
        <authorList>
            <person name="Bechsgaard J."/>
        </authorList>
    </citation>
    <scope>NUCLEOTIDE SEQUENCE [LARGE SCALE GENOMIC DNA]</scope>
</reference>
<sequence>MDNMKHRFNLEDYLISDTSLEQIFLAFARAQRYSE</sequence>
<protein>
    <submittedName>
        <fullName evidence="1">Uncharacterized protein</fullName>
    </submittedName>
</protein>
<feature type="non-terminal residue" evidence="1">
    <location>
        <position position="35"/>
    </location>
</feature>
<evidence type="ECO:0000313" key="1">
    <source>
        <dbReference type="EMBL" id="KFM72234.1"/>
    </source>
</evidence>
<evidence type="ECO:0000313" key="2">
    <source>
        <dbReference type="Proteomes" id="UP000054359"/>
    </source>
</evidence>